<evidence type="ECO:0000313" key="8">
    <source>
        <dbReference type="EMBL" id="RKT78947.1"/>
    </source>
</evidence>
<dbReference type="Proteomes" id="UP000278440">
    <property type="component" value="Unassembled WGS sequence"/>
</dbReference>
<feature type="transmembrane region" description="Helical" evidence="6">
    <location>
        <begin position="88"/>
        <end position="112"/>
    </location>
</feature>
<name>A0A495XXE9_9MICO</name>
<feature type="transmembrane region" description="Helical" evidence="6">
    <location>
        <begin position="224"/>
        <end position="244"/>
    </location>
</feature>
<feature type="transmembrane region" description="Helical" evidence="6">
    <location>
        <begin position="398"/>
        <end position="422"/>
    </location>
</feature>
<feature type="transmembrane region" description="Helical" evidence="6">
    <location>
        <begin position="256"/>
        <end position="284"/>
    </location>
</feature>
<evidence type="ECO:0000256" key="2">
    <source>
        <dbReference type="ARBA" id="ARBA00022475"/>
    </source>
</evidence>
<keyword evidence="9" id="KW-1185">Reference proteome</keyword>
<evidence type="ECO:0000256" key="1">
    <source>
        <dbReference type="ARBA" id="ARBA00004651"/>
    </source>
</evidence>
<feature type="transmembrane region" description="Helical" evidence="6">
    <location>
        <begin position="132"/>
        <end position="161"/>
    </location>
</feature>
<evidence type="ECO:0000256" key="6">
    <source>
        <dbReference type="SAM" id="Phobius"/>
    </source>
</evidence>
<evidence type="ECO:0000256" key="3">
    <source>
        <dbReference type="ARBA" id="ARBA00022692"/>
    </source>
</evidence>
<evidence type="ECO:0000256" key="4">
    <source>
        <dbReference type="ARBA" id="ARBA00022989"/>
    </source>
</evidence>
<comment type="subcellular location">
    <subcellularLocation>
        <location evidence="1">Cell membrane</location>
        <topology evidence="1">Multi-pass membrane protein</topology>
    </subcellularLocation>
</comment>
<dbReference type="AlphaFoldDB" id="A0A495XXE9"/>
<dbReference type="OrthoDB" id="5118998at2"/>
<gene>
    <name evidence="8" type="ORF">DFJ68_2401</name>
</gene>
<evidence type="ECO:0000256" key="5">
    <source>
        <dbReference type="ARBA" id="ARBA00023136"/>
    </source>
</evidence>
<dbReference type="RefSeq" id="WP_121033498.1">
    <property type="nucleotide sequence ID" value="NZ_RBXT01000001.1"/>
</dbReference>
<dbReference type="Pfam" id="PF02687">
    <property type="entry name" value="FtsX"/>
    <property type="match status" value="1"/>
</dbReference>
<evidence type="ECO:0000313" key="9">
    <source>
        <dbReference type="Proteomes" id="UP000278440"/>
    </source>
</evidence>
<dbReference type="GO" id="GO:0005886">
    <property type="term" value="C:plasma membrane"/>
    <property type="evidence" value="ECO:0007669"/>
    <property type="project" value="UniProtKB-SubCell"/>
</dbReference>
<keyword evidence="4 6" id="KW-1133">Transmembrane helix</keyword>
<proteinExistence type="predicted"/>
<keyword evidence="3 6" id="KW-0812">Transmembrane</keyword>
<comment type="caution">
    <text evidence="8">The sequence shown here is derived from an EMBL/GenBank/DDBJ whole genome shotgun (WGS) entry which is preliminary data.</text>
</comment>
<accession>A0A495XXE9</accession>
<feature type="domain" description="ABC3 transporter permease C-terminal" evidence="7">
    <location>
        <begin position="107"/>
        <end position="206"/>
    </location>
</feature>
<dbReference type="InterPro" id="IPR003838">
    <property type="entry name" value="ABC3_permease_C"/>
</dbReference>
<organism evidence="8 9">
    <name type="scientific">Terracoccus luteus</name>
    <dbReference type="NCBI Taxonomy" id="53356"/>
    <lineage>
        <taxon>Bacteria</taxon>
        <taxon>Bacillati</taxon>
        <taxon>Actinomycetota</taxon>
        <taxon>Actinomycetes</taxon>
        <taxon>Micrococcales</taxon>
        <taxon>Intrasporangiaceae</taxon>
        <taxon>Terracoccus</taxon>
    </lineage>
</organism>
<feature type="transmembrane region" description="Helical" evidence="6">
    <location>
        <begin position="346"/>
        <end position="365"/>
    </location>
</feature>
<protein>
    <submittedName>
        <fullName evidence="8">FtsX-like permease family protein</fullName>
    </submittedName>
</protein>
<feature type="transmembrane region" description="Helical" evidence="6">
    <location>
        <begin position="305"/>
        <end position="326"/>
    </location>
</feature>
<reference evidence="8 9" key="1">
    <citation type="submission" date="2018-10" db="EMBL/GenBank/DDBJ databases">
        <title>Sequencing the genomes of 1000 actinobacteria strains.</title>
        <authorList>
            <person name="Klenk H.-P."/>
        </authorList>
    </citation>
    <scope>NUCLEOTIDE SEQUENCE [LARGE SCALE GENOMIC DNA]</scope>
    <source>
        <strain evidence="8 9">DSM 44267</strain>
    </source>
</reference>
<sequence>MRAALQLSWRLRAAGARENRTPGALAVIAFAVATAALLVCLGGLGAFTARAAQADTALAAIAASNAGAGPDLPAVDDLSFLAEMYVTLAWVATTCMVVPILTLGGVAARLAIARRDQRLAALRLAGATSAQVTVMTLAEAALQALLGALGGVVLYAAALPLVARLEFQATPFELRELVVPVWQLLAVVAGVVVLAMVSGLSSLARVVVSPLGVAARTTPKRLSLLRVVVAAVAVGAWVLVISPMDDPEAGNDQRGLIVLLLGGLILAVNTVGPFVVMLVGRLVARFAPTAPVLLAARRIVDDPRSTWRAVGALGLAIIIVGFTNVVSAAERQSGPDAVFTADLRTGALVTLTVITIVGATSTGVVQASRVLDQRAQYRSLSLAGTSLRTLHRARTVEVALPLVVTVVVSAGFALAVVAPFASAQDAGLVTRFAVAVTAASGLMLASVLASRSLVRQAALAG</sequence>
<dbReference type="EMBL" id="RBXT01000001">
    <property type="protein sequence ID" value="RKT78947.1"/>
    <property type="molecule type" value="Genomic_DNA"/>
</dbReference>
<keyword evidence="5 6" id="KW-0472">Membrane</keyword>
<feature type="transmembrane region" description="Helical" evidence="6">
    <location>
        <begin position="428"/>
        <end position="449"/>
    </location>
</feature>
<feature type="transmembrane region" description="Helical" evidence="6">
    <location>
        <begin position="181"/>
        <end position="203"/>
    </location>
</feature>
<evidence type="ECO:0000259" key="7">
    <source>
        <dbReference type="Pfam" id="PF02687"/>
    </source>
</evidence>
<keyword evidence="2" id="KW-1003">Cell membrane</keyword>